<evidence type="ECO:0000313" key="3">
    <source>
        <dbReference type="Proteomes" id="UP000308652"/>
    </source>
</evidence>
<evidence type="ECO:0000256" key="1">
    <source>
        <dbReference type="SAM" id="Phobius"/>
    </source>
</evidence>
<keyword evidence="1" id="KW-0472">Membrane</keyword>
<keyword evidence="3" id="KW-1185">Reference proteome</keyword>
<accession>A0A5C3M3D0</accession>
<dbReference type="EMBL" id="ML213601">
    <property type="protein sequence ID" value="TFK39095.1"/>
    <property type="molecule type" value="Genomic_DNA"/>
</dbReference>
<proteinExistence type="predicted"/>
<name>A0A5C3M3D0_9AGAR</name>
<organism evidence="2 3">
    <name type="scientific">Crucibulum laeve</name>
    <dbReference type="NCBI Taxonomy" id="68775"/>
    <lineage>
        <taxon>Eukaryota</taxon>
        <taxon>Fungi</taxon>
        <taxon>Dikarya</taxon>
        <taxon>Basidiomycota</taxon>
        <taxon>Agaricomycotina</taxon>
        <taxon>Agaricomycetes</taxon>
        <taxon>Agaricomycetidae</taxon>
        <taxon>Agaricales</taxon>
        <taxon>Agaricineae</taxon>
        <taxon>Nidulariaceae</taxon>
        <taxon>Crucibulum</taxon>
    </lineage>
</organism>
<keyword evidence="1" id="KW-0812">Transmembrane</keyword>
<reference evidence="2 3" key="1">
    <citation type="journal article" date="2019" name="Nat. Ecol. Evol.">
        <title>Megaphylogeny resolves global patterns of mushroom evolution.</title>
        <authorList>
            <person name="Varga T."/>
            <person name="Krizsan K."/>
            <person name="Foldi C."/>
            <person name="Dima B."/>
            <person name="Sanchez-Garcia M."/>
            <person name="Sanchez-Ramirez S."/>
            <person name="Szollosi G.J."/>
            <person name="Szarkandi J.G."/>
            <person name="Papp V."/>
            <person name="Albert L."/>
            <person name="Andreopoulos W."/>
            <person name="Angelini C."/>
            <person name="Antonin V."/>
            <person name="Barry K.W."/>
            <person name="Bougher N.L."/>
            <person name="Buchanan P."/>
            <person name="Buyck B."/>
            <person name="Bense V."/>
            <person name="Catcheside P."/>
            <person name="Chovatia M."/>
            <person name="Cooper J."/>
            <person name="Damon W."/>
            <person name="Desjardin D."/>
            <person name="Finy P."/>
            <person name="Geml J."/>
            <person name="Haridas S."/>
            <person name="Hughes K."/>
            <person name="Justo A."/>
            <person name="Karasinski D."/>
            <person name="Kautmanova I."/>
            <person name="Kiss B."/>
            <person name="Kocsube S."/>
            <person name="Kotiranta H."/>
            <person name="LaButti K.M."/>
            <person name="Lechner B.E."/>
            <person name="Liimatainen K."/>
            <person name="Lipzen A."/>
            <person name="Lukacs Z."/>
            <person name="Mihaltcheva S."/>
            <person name="Morgado L.N."/>
            <person name="Niskanen T."/>
            <person name="Noordeloos M.E."/>
            <person name="Ohm R.A."/>
            <person name="Ortiz-Santana B."/>
            <person name="Ovrebo C."/>
            <person name="Racz N."/>
            <person name="Riley R."/>
            <person name="Savchenko A."/>
            <person name="Shiryaev A."/>
            <person name="Soop K."/>
            <person name="Spirin V."/>
            <person name="Szebenyi C."/>
            <person name="Tomsovsky M."/>
            <person name="Tulloss R.E."/>
            <person name="Uehling J."/>
            <person name="Grigoriev I.V."/>
            <person name="Vagvolgyi C."/>
            <person name="Papp T."/>
            <person name="Martin F.M."/>
            <person name="Miettinen O."/>
            <person name="Hibbett D.S."/>
            <person name="Nagy L.G."/>
        </authorList>
    </citation>
    <scope>NUCLEOTIDE SEQUENCE [LARGE SCALE GENOMIC DNA]</scope>
    <source>
        <strain evidence="2 3">CBS 166.37</strain>
    </source>
</reference>
<protein>
    <submittedName>
        <fullName evidence="2">Uncharacterized protein</fullName>
    </submittedName>
</protein>
<dbReference type="Proteomes" id="UP000308652">
    <property type="component" value="Unassembled WGS sequence"/>
</dbReference>
<sequence>MEATTSPWIVAILIVLVLVLLAVGLYGLFTSSKSKVSRSLGRYRFFSQYFSEAAATSLPFPYNLSPRYFSAANNNPAISGQSALYNGVTMPIQLQFPVTAARSLWSRGGGGAVGAPSNGPVGFVTGRFITNGHIDTLGTNNFVPGHILLQTYDSSTI</sequence>
<gene>
    <name evidence="2" type="ORF">BDQ12DRAFT_91128</name>
</gene>
<feature type="transmembrane region" description="Helical" evidence="1">
    <location>
        <begin position="6"/>
        <end position="29"/>
    </location>
</feature>
<dbReference type="AlphaFoldDB" id="A0A5C3M3D0"/>
<evidence type="ECO:0000313" key="2">
    <source>
        <dbReference type="EMBL" id="TFK39095.1"/>
    </source>
</evidence>
<keyword evidence="1" id="KW-1133">Transmembrane helix</keyword>